<dbReference type="Proteomes" id="UP000276133">
    <property type="component" value="Unassembled WGS sequence"/>
</dbReference>
<keyword evidence="2" id="KW-1185">Reference proteome</keyword>
<dbReference type="AlphaFoldDB" id="A0A3M7PDN6"/>
<evidence type="ECO:0000313" key="1">
    <source>
        <dbReference type="EMBL" id="RMZ96844.1"/>
    </source>
</evidence>
<reference evidence="1 2" key="1">
    <citation type="journal article" date="2018" name="Sci. Rep.">
        <title>Genomic signatures of local adaptation to the degree of environmental predictability in rotifers.</title>
        <authorList>
            <person name="Franch-Gras L."/>
            <person name="Hahn C."/>
            <person name="Garcia-Roger E.M."/>
            <person name="Carmona M.J."/>
            <person name="Serra M."/>
            <person name="Gomez A."/>
        </authorList>
    </citation>
    <scope>NUCLEOTIDE SEQUENCE [LARGE SCALE GENOMIC DNA]</scope>
    <source>
        <strain evidence="1">HYR1</strain>
    </source>
</reference>
<sequence length="61" mass="7135">MKPRPFQLGNSENFDLDLDKANSSSMNLDYINSRYNKLELDKKTIRKTVAFKAKAERRAKK</sequence>
<organism evidence="1 2">
    <name type="scientific">Brachionus plicatilis</name>
    <name type="common">Marine rotifer</name>
    <name type="synonym">Brachionus muelleri</name>
    <dbReference type="NCBI Taxonomy" id="10195"/>
    <lineage>
        <taxon>Eukaryota</taxon>
        <taxon>Metazoa</taxon>
        <taxon>Spiralia</taxon>
        <taxon>Gnathifera</taxon>
        <taxon>Rotifera</taxon>
        <taxon>Eurotatoria</taxon>
        <taxon>Monogononta</taxon>
        <taxon>Pseudotrocha</taxon>
        <taxon>Ploima</taxon>
        <taxon>Brachionidae</taxon>
        <taxon>Brachionus</taxon>
    </lineage>
</organism>
<proteinExistence type="predicted"/>
<name>A0A3M7PDN6_BRAPC</name>
<comment type="caution">
    <text evidence="1">The sequence shown here is derived from an EMBL/GenBank/DDBJ whole genome shotgun (WGS) entry which is preliminary data.</text>
</comment>
<accession>A0A3M7PDN6</accession>
<gene>
    <name evidence="1" type="ORF">BpHYR1_032711</name>
</gene>
<evidence type="ECO:0000313" key="2">
    <source>
        <dbReference type="Proteomes" id="UP000276133"/>
    </source>
</evidence>
<dbReference type="EMBL" id="REGN01011850">
    <property type="protein sequence ID" value="RMZ96844.1"/>
    <property type="molecule type" value="Genomic_DNA"/>
</dbReference>
<protein>
    <submittedName>
        <fullName evidence="1">Uncharacterized protein</fullName>
    </submittedName>
</protein>